<sequence>MGFTLFIIFRIRLEIKKQQKKSEEDHSTYLLKTILSKQREYRNFFQVIRALAERGKTREIVDYIDDIHAEMSLVETFSEENLIFTSLLVAEQIKAREKGIIITNNTKTTLSELKDPVKVYDLFKDLLQCVVAYEERSNRDQHYLNIEVDEDRQYYSFMILRELEVKPENLEPRAEGGPLEDDQTLQQIKKRIKQLHGKFSFLYKGDELVGCLFKVGKARRKKFFLSLGL</sequence>
<dbReference type="AlphaFoldDB" id="A0A8J6I1N1"/>
<name>A0A8J6I1N1_9FIRM</name>
<evidence type="ECO:0000313" key="2">
    <source>
        <dbReference type="Proteomes" id="UP000657177"/>
    </source>
</evidence>
<reference evidence="1" key="1">
    <citation type="submission" date="2020-06" db="EMBL/GenBank/DDBJ databases">
        <title>Novel chitinolytic bacterium.</title>
        <authorList>
            <person name="Ungkulpasvich U."/>
            <person name="Kosugi A."/>
            <person name="Uke A."/>
        </authorList>
    </citation>
    <scope>NUCLEOTIDE SEQUENCE</scope>
    <source>
        <strain evidence="1">UUS1-1</strain>
    </source>
</reference>
<gene>
    <name evidence="1" type="ORF">G5B42_08720</name>
</gene>
<dbReference type="Proteomes" id="UP000657177">
    <property type="component" value="Unassembled WGS sequence"/>
</dbReference>
<evidence type="ECO:0000313" key="1">
    <source>
        <dbReference type="EMBL" id="MBA2133618.1"/>
    </source>
</evidence>
<protein>
    <submittedName>
        <fullName evidence="1">Uncharacterized protein</fullName>
    </submittedName>
</protein>
<keyword evidence="2" id="KW-1185">Reference proteome</keyword>
<dbReference type="EMBL" id="JAAKDE010000016">
    <property type="protein sequence ID" value="MBA2133618.1"/>
    <property type="molecule type" value="Genomic_DNA"/>
</dbReference>
<comment type="caution">
    <text evidence="1">The sequence shown here is derived from an EMBL/GenBank/DDBJ whole genome shotgun (WGS) entry which is preliminary data.</text>
</comment>
<proteinExistence type="predicted"/>
<organism evidence="1 2">
    <name type="scientific">Capillibacterium thermochitinicola</name>
    <dbReference type="NCBI Taxonomy" id="2699427"/>
    <lineage>
        <taxon>Bacteria</taxon>
        <taxon>Bacillati</taxon>
        <taxon>Bacillota</taxon>
        <taxon>Capillibacterium</taxon>
    </lineage>
</organism>
<accession>A0A8J6I1N1</accession>